<dbReference type="InterPro" id="IPR012966">
    <property type="entry name" value="AHD"/>
</dbReference>
<feature type="domain" description="PH" evidence="2">
    <location>
        <begin position="581"/>
        <end position="689"/>
    </location>
</feature>
<feature type="region of interest" description="Disordered" evidence="1">
    <location>
        <begin position="165"/>
        <end position="212"/>
    </location>
</feature>
<dbReference type="AlphaFoldDB" id="A0AAR5P536"/>
<dbReference type="GeneID" id="125502858"/>
<dbReference type="GO" id="GO:0000281">
    <property type="term" value="P:mitotic cytokinesis"/>
    <property type="evidence" value="ECO:0007669"/>
    <property type="project" value="TreeGrafter"/>
</dbReference>
<evidence type="ECO:0000313" key="4">
    <source>
        <dbReference type="Proteomes" id="UP000019118"/>
    </source>
</evidence>
<proteinExistence type="predicted"/>
<dbReference type="Pfam" id="PF08174">
    <property type="entry name" value="Anillin"/>
    <property type="match status" value="1"/>
</dbReference>
<dbReference type="GeneID" id="109534884"/>
<dbReference type="PANTHER" id="PTHR21538:SF23">
    <property type="entry name" value="ANILLIN"/>
    <property type="match status" value="1"/>
</dbReference>
<feature type="region of interest" description="Disordered" evidence="1">
    <location>
        <begin position="37"/>
        <end position="71"/>
    </location>
</feature>
<keyword evidence="4" id="KW-1185">Reference proteome</keyword>
<dbReference type="Proteomes" id="UP000019118">
    <property type="component" value="Unassembled WGS sequence"/>
</dbReference>
<accession>A0AAR5P536</accession>
<organism evidence="3 4">
    <name type="scientific">Dendroctonus ponderosae</name>
    <name type="common">Mountain pine beetle</name>
    <dbReference type="NCBI Taxonomy" id="77166"/>
    <lineage>
        <taxon>Eukaryota</taxon>
        <taxon>Metazoa</taxon>
        <taxon>Ecdysozoa</taxon>
        <taxon>Arthropoda</taxon>
        <taxon>Hexapoda</taxon>
        <taxon>Insecta</taxon>
        <taxon>Pterygota</taxon>
        <taxon>Neoptera</taxon>
        <taxon>Endopterygota</taxon>
        <taxon>Coleoptera</taxon>
        <taxon>Polyphaga</taxon>
        <taxon>Cucujiformia</taxon>
        <taxon>Curculionidae</taxon>
        <taxon>Scolytinae</taxon>
        <taxon>Dendroctonus</taxon>
    </lineage>
</organism>
<dbReference type="Pfam" id="PF00169">
    <property type="entry name" value="PH"/>
    <property type="match status" value="1"/>
</dbReference>
<name>A0AAR5P536_DENPD</name>
<dbReference type="KEGG" id="dpa:109534884"/>
<feature type="compositionally biased region" description="Polar residues" evidence="1">
    <location>
        <begin position="37"/>
        <end position="56"/>
    </location>
</feature>
<dbReference type="GO" id="GO:0031106">
    <property type="term" value="P:septin ring organization"/>
    <property type="evidence" value="ECO:0007669"/>
    <property type="project" value="TreeGrafter"/>
</dbReference>
<dbReference type="InterPro" id="IPR011993">
    <property type="entry name" value="PH-like_dom_sf"/>
</dbReference>
<protein>
    <recommendedName>
        <fullName evidence="2">PH domain-containing protein</fullName>
    </recommendedName>
</protein>
<evidence type="ECO:0000256" key="1">
    <source>
        <dbReference type="SAM" id="MobiDB-lite"/>
    </source>
</evidence>
<dbReference type="PROSITE" id="PS50003">
    <property type="entry name" value="PH_DOMAIN"/>
    <property type="match status" value="1"/>
</dbReference>
<dbReference type="RefSeq" id="XP_019756223.1">
    <property type="nucleotide sequence ID" value="XM_019900664.2"/>
</dbReference>
<reference evidence="3" key="2">
    <citation type="submission" date="2024-08" db="UniProtKB">
        <authorList>
            <consortium name="EnsemblMetazoa"/>
        </authorList>
    </citation>
    <scope>IDENTIFICATION</scope>
</reference>
<dbReference type="GO" id="GO:0005826">
    <property type="term" value="C:actomyosin contractile ring"/>
    <property type="evidence" value="ECO:0007669"/>
    <property type="project" value="TreeGrafter"/>
</dbReference>
<evidence type="ECO:0000259" key="2">
    <source>
        <dbReference type="PROSITE" id="PS50003"/>
    </source>
</evidence>
<evidence type="ECO:0000313" key="3">
    <source>
        <dbReference type="EnsemblMetazoa" id="XP_019756223.1"/>
    </source>
</evidence>
<dbReference type="RefSeq" id="XP_048518245.1">
    <property type="nucleotide sequence ID" value="XM_048662288.1"/>
</dbReference>
<reference evidence="4" key="1">
    <citation type="journal article" date="2013" name="Genome Biol.">
        <title>Draft genome of the mountain pine beetle, Dendroctonus ponderosae Hopkins, a major forest pest.</title>
        <authorList>
            <person name="Keeling C.I."/>
            <person name="Yuen M.M."/>
            <person name="Liao N.Y."/>
            <person name="Docking T.R."/>
            <person name="Chan S.K."/>
            <person name="Taylor G.A."/>
            <person name="Palmquist D.L."/>
            <person name="Jackman S.D."/>
            <person name="Nguyen A."/>
            <person name="Li M."/>
            <person name="Henderson H."/>
            <person name="Janes J.K."/>
            <person name="Zhao Y."/>
            <person name="Pandoh P."/>
            <person name="Moore R."/>
            <person name="Sperling F.A."/>
            <person name="Huber D.P."/>
            <person name="Birol I."/>
            <person name="Jones S.J."/>
            <person name="Bohlmann J."/>
        </authorList>
    </citation>
    <scope>NUCLEOTIDE SEQUENCE</scope>
</reference>
<dbReference type="EnsemblMetazoa" id="XM_019900664.1">
    <property type="protein sequence ID" value="XP_019756223.1"/>
    <property type="gene ID" value="LOC109534884"/>
</dbReference>
<dbReference type="SUPFAM" id="SSF50729">
    <property type="entry name" value="PH domain-like"/>
    <property type="match status" value="1"/>
</dbReference>
<dbReference type="InterPro" id="IPR001849">
    <property type="entry name" value="PH_domain"/>
</dbReference>
<dbReference type="Gene3D" id="2.30.29.30">
    <property type="entry name" value="Pleckstrin-homology domain (PH domain)/Phosphotyrosine-binding domain (PTB)"/>
    <property type="match status" value="1"/>
</dbReference>
<dbReference type="SMART" id="SM00233">
    <property type="entry name" value="PH"/>
    <property type="match status" value="1"/>
</dbReference>
<sequence length="706" mass="78862">MDEIRMLVKDVLHKIQDIPDIPFNAVKMSEVASENWLSAPTSTSDSLDSVATPNSHSDGDTPVEGTQKLSPKLTMRKSASISNHLGSLHVSSKQSFESVISDSNSAPVLSREDKPLPARIIMGKRDLLRSRSTELKSEEAVVVHELVNVHDKYRDKVQHYIGRMYHRRMSKESRSTDDDGTSSNYSAGSAKEPEGVSDGSNSFPPESDDLNLINSAENLPKETSNNSTLSCIESNEKEFDSKVFLQEALGDMFSDSQYTVSTMKSSKLQHSISVDPVSGGGSLISRAGTVYNSMRRSLRRACSFREATAEDNATIRSQNRVRCQSYSPQHFTSVENLMRDLYVQNGIIFQVSKALTFCRKSKDVTSTEYIEAEKILLVASCQKEATQAALDLLQFGDKPNENYPHSGTLQISDLAFQLRKDHASEEEPAKKFEEYFVVLLTSGKTVLASQVLLADHTGVIKSEKHFEFTGLHTDFEVNVSIYSMQVKCGHSTDGKHPKKERSLLSPYAKILFHLNSHKSSRRNLQVDNVSSIKPSSFTLWGSCVMCCADIQKTHFRLHHVSLQSSLDGQFTAALKGDVKLSNRMGGFLTIGFEDKTPLVWNRRWCVLSGHLLKYWNYPSEEFNSHPVGVIDLSRAAAQATSAVRSVCPRPKSLLLQIQSREQSVLAYFLTADTLEDKERWKTDINFVIETLECWNCLRGNELVSSL</sequence>
<dbReference type="PANTHER" id="PTHR21538">
    <property type="entry name" value="ANILLIN/RHOTEKIN RTKN"/>
    <property type="match status" value="1"/>
</dbReference>
<dbReference type="GO" id="GO:0000915">
    <property type="term" value="P:actomyosin contractile ring assembly"/>
    <property type="evidence" value="ECO:0007669"/>
    <property type="project" value="TreeGrafter"/>
</dbReference>
<dbReference type="InterPro" id="IPR051364">
    <property type="entry name" value="Cytokinesis/Rho-signaling"/>
</dbReference>